<evidence type="ECO:0000256" key="1">
    <source>
        <dbReference type="SAM" id="SignalP"/>
    </source>
</evidence>
<feature type="signal peptide" evidence="1">
    <location>
        <begin position="1"/>
        <end position="20"/>
    </location>
</feature>
<dbReference type="EMBL" id="LKEB01000034">
    <property type="protein sequence ID" value="ROW08628.1"/>
    <property type="molecule type" value="Genomic_DNA"/>
</dbReference>
<evidence type="ECO:0000313" key="3">
    <source>
        <dbReference type="Proteomes" id="UP000285146"/>
    </source>
</evidence>
<dbReference type="OrthoDB" id="5272418at2759"/>
<keyword evidence="1" id="KW-0732">Signal</keyword>
<name>A0A423WYU4_9PEZI</name>
<gene>
    <name evidence="2" type="ORF">VPNG_06246</name>
</gene>
<accession>A0A423WYU4</accession>
<keyword evidence="3" id="KW-1185">Reference proteome</keyword>
<feature type="chain" id="PRO_5019330790" description="Ecp2 effector protein domain-containing protein" evidence="1">
    <location>
        <begin position="21"/>
        <end position="146"/>
    </location>
</feature>
<sequence>MRATTIVSLIFAFIGAGGTASNPSKTRDQQVQILCDVQGYVVVEKVDDNIAHLRDLSGNATLGHQEGGGWCYRYSCSYESGIYGCNDNQYDANVPWSTLADYAQTVKDNCTKQLEDGKAHWKVIQGQAFDSNGWNVIVGLKDGTYC</sequence>
<dbReference type="Proteomes" id="UP000285146">
    <property type="component" value="Unassembled WGS sequence"/>
</dbReference>
<proteinExistence type="predicted"/>
<dbReference type="PANTHER" id="PTHR35605">
    <property type="entry name" value="ECP2 EFFECTOR PROTEIN DOMAIN-CONTAINING PROTEIN-RELATED"/>
    <property type="match status" value="1"/>
</dbReference>
<dbReference type="InParanoid" id="A0A423WYU4"/>
<organism evidence="2 3">
    <name type="scientific">Cytospora leucostoma</name>
    <dbReference type="NCBI Taxonomy" id="1230097"/>
    <lineage>
        <taxon>Eukaryota</taxon>
        <taxon>Fungi</taxon>
        <taxon>Dikarya</taxon>
        <taxon>Ascomycota</taxon>
        <taxon>Pezizomycotina</taxon>
        <taxon>Sordariomycetes</taxon>
        <taxon>Sordariomycetidae</taxon>
        <taxon>Diaporthales</taxon>
        <taxon>Cytosporaceae</taxon>
        <taxon>Cytospora</taxon>
    </lineage>
</organism>
<comment type="caution">
    <text evidence="2">The sequence shown here is derived from an EMBL/GenBank/DDBJ whole genome shotgun (WGS) entry which is preliminary data.</text>
</comment>
<protein>
    <recommendedName>
        <fullName evidence="4">Ecp2 effector protein domain-containing protein</fullName>
    </recommendedName>
</protein>
<evidence type="ECO:0000313" key="2">
    <source>
        <dbReference type="EMBL" id="ROW08628.1"/>
    </source>
</evidence>
<reference evidence="2 3" key="1">
    <citation type="submission" date="2015-09" db="EMBL/GenBank/DDBJ databases">
        <title>Host preference determinants of Valsa canker pathogens revealed by comparative genomics.</title>
        <authorList>
            <person name="Yin Z."/>
            <person name="Huang L."/>
        </authorList>
    </citation>
    <scope>NUCLEOTIDE SEQUENCE [LARGE SCALE GENOMIC DNA]</scope>
    <source>
        <strain evidence="2 3">SXYLt</strain>
    </source>
</reference>
<dbReference type="STRING" id="1230097.A0A423WYU4"/>
<dbReference type="AlphaFoldDB" id="A0A423WYU4"/>
<evidence type="ECO:0008006" key="4">
    <source>
        <dbReference type="Google" id="ProtNLM"/>
    </source>
</evidence>
<dbReference type="PANTHER" id="PTHR35605:SF1">
    <property type="entry name" value="ECP2 EFFECTOR PROTEIN DOMAIN-CONTAINING PROTEIN-RELATED"/>
    <property type="match status" value="1"/>
</dbReference>